<comment type="caution">
    <text evidence="1">The sequence shown here is derived from an EMBL/GenBank/DDBJ whole genome shotgun (WGS) entry which is preliminary data.</text>
</comment>
<accession>A0AAU9KCJ4</accession>
<protein>
    <submittedName>
        <fullName evidence="1">Uncharacterized protein</fullName>
    </submittedName>
</protein>
<dbReference type="EMBL" id="CAJZBQ010000063">
    <property type="protein sequence ID" value="CAG9335981.1"/>
    <property type="molecule type" value="Genomic_DNA"/>
</dbReference>
<evidence type="ECO:0000313" key="2">
    <source>
        <dbReference type="Proteomes" id="UP001162131"/>
    </source>
</evidence>
<proteinExistence type="predicted"/>
<evidence type="ECO:0000313" key="1">
    <source>
        <dbReference type="EMBL" id="CAG9335981.1"/>
    </source>
</evidence>
<gene>
    <name evidence="1" type="ORF">BSTOLATCC_MIC65289</name>
</gene>
<sequence length="582" mass="68111">MEFNCVWFLNQLWKESSLFNAKIPLADTLLFDSESPTNYKWLFTDRKGYIKKKHSENVKLDKIFLAFLNHTMTSSGSDNEIMNPEDPGVIYIRDNTFKLLDKKMSFAQLMAQSLLNNEAMQAFTAGPEHIYSRYIVNFKKSEGKYIYNCSKEYIKREIQEKTKVYAQNYIDKLTEITETALRVIEKNSRRCIEELQLIFFEDLNNNLWLMGSRICKTANFLVPKSIFPIKRAQSQGRLQENSVTRSSFMDTTQSWNKRSGTASIGQKPNTHKKCPGDFCNFIVTSQTLSSKQEIDYDDLLQKVRNTYFSGKEKDIEKVKYTLRVDNLMEQKSRNKDKIIRKLIPYKLILLGKKIIIDKKKDLVEVDIGQFINCVNNSLDNEQENLHECAMKTPFHYYDSVRVCDRCYEVYTLFDCNKKKTPDFEPKIPLVNITNPFPLSFLSKKNSITSSKLNSPRRSVLYLSSSQKDNINDLLNDMDNTLFEIKYGEKTAKLKRADDISRTISRQRAQSQSQELRKKAPLETVKAEMFDHDILTSQLFPDAKYFLKVKVRSNKHSQYLQKLKEMNFSRGKLHHFRDKVTKK</sequence>
<organism evidence="1 2">
    <name type="scientific">Blepharisma stoltei</name>
    <dbReference type="NCBI Taxonomy" id="1481888"/>
    <lineage>
        <taxon>Eukaryota</taxon>
        <taxon>Sar</taxon>
        <taxon>Alveolata</taxon>
        <taxon>Ciliophora</taxon>
        <taxon>Postciliodesmatophora</taxon>
        <taxon>Heterotrichea</taxon>
        <taxon>Heterotrichida</taxon>
        <taxon>Blepharismidae</taxon>
        <taxon>Blepharisma</taxon>
    </lineage>
</organism>
<name>A0AAU9KCJ4_9CILI</name>
<reference evidence="1" key="1">
    <citation type="submission" date="2021-09" db="EMBL/GenBank/DDBJ databases">
        <authorList>
            <consortium name="AG Swart"/>
            <person name="Singh M."/>
            <person name="Singh A."/>
            <person name="Seah K."/>
            <person name="Emmerich C."/>
        </authorList>
    </citation>
    <scope>NUCLEOTIDE SEQUENCE</scope>
    <source>
        <strain evidence="1">ATCC30299</strain>
    </source>
</reference>
<dbReference type="Proteomes" id="UP001162131">
    <property type="component" value="Unassembled WGS sequence"/>
</dbReference>
<dbReference type="AlphaFoldDB" id="A0AAU9KCJ4"/>
<keyword evidence="2" id="KW-1185">Reference proteome</keyword>